<dbReference type="InterPro" id="IPR003834">
    <property type="entry name" value="Cyt_c_assmbl_TM_dom"/>
</dbReference>
<dbReference type="Pfam" id="PF13899">
    <property type="entry name" value="Thioredoxin_7"/>
    <property type="match status" value="1"/>
</dbReference>
<evidence type="ECO:0000256" key="4">
    <source>
        <dbReference type="ARBA" id="ARBA00022748"/>
    </source>
</evidence>
<gene>
    <name evidence="10" type="ORF">ENK44_14785</name>
</gene>
<proteinExistence type="predicted"/>
<keyword evidence="6 7" id="KW-0472">Membrane</keyword>
<dbReference type="Gene3D" id="3.40.30.10">
    <property type="entry name" value="Glutaredoxin"/>
    <property type="match status" value="1"/>
</dbReference>
<dbReference type="InterPro" id="IPR028250">
    <property type="entry name" value="DsbDN"/>
</dbReference>
<dbReference type="PROSITE" id="PS51352">
    <property type="entry name" value="THIOREDOXIN_2"/>
    <property type="match status" value="1"/>
</dbReference>
<evidence type="ECO:0000256" key="8">
    <source>
        <dbReference type="SAM" id="SignalP"/>
    </source>
</evidence>
<keyword evidence="5 7" id="KW-1133">Transmembrane helix</keyword>
<feature type="transmembrane region" description="Helical" evidence="7">
    <location>
        <begin position="386"/>
        <end position="407"/>
    </location>
</feature>
<feature type="transmembrane region" description="Helical" evidence="7">
    <location>
        <begin position="350"/>
        <end position="374"/>
    </location>
</feature>
<comment type="subcellular location">
    <subcellularLocation>
        <location evidence="1">Cell membrane</location>
        <topology evidence="1">Multi-pass membrane protein</topology>
    </subcellularLocation>
</comment>
<evidence type="ECO:0000256" key="6">
    <source>
        <dbReference type="ARBA" id="ARBA00023136"/>
    </source>
</evidence>
<dbReference type="PANTHER" id="PTHR32234">
    <property type="entry name" value="THIOL:DISULFIDE INTERCHANGE PROTEIN DSBD"/>
    <property type="match status" value="1"/>
</dbReference>
<reference evidence="10" key="1">
    <citation type="journal article" date="2020" name="mSystems">
        <title>Genome- and Community-Level Interaction Insights into Carbon Utilization and Element Cycling Functions of Hydrothermarchaeota in Hydrothermal Sediment.</title>
        <authorList>
            <person name="Zhou Z."/>
            <person name="Liu Y."/>
            <person name="Xu W."/>
            <person name="Pan J."/>
            <person name="Luo Z.H."/>
            <person name="Li M."/>
        </authorList>
    </citation>
    <scope>NUCLEOTIDE SEQUENCE [LARGE SCALE GENOMIC DNA]</scope>
    <source>
        <strain evidence="10">HyVt-577</strain>
    </source>
</reference>
<keyword evidence="2" id="KW-1003">Cell membrane</keyword>
<keyword evidence="8" id="KW-0732">Signal</keyword>
<feature type="transmembrane region" description="Helical" evidence="7">
    <location>
        <begin position="427"/>
        <end position="449"/>
    </location>
</feature>
<name>A0A7V4WWV8_CALAY</name>
<organism evidence="10">
    <name type="scientific">Caldithrix abyssi</name>
    <dbReference type="NCBI Taxonomy" id="187145"/>
    <lineage>
        <taxon>Bacteria</taxon>
        <taxon>Pseudomonadati</taxon>
        <taxon>Calditrichota</taxon>
        <taxon>Calditrichia</taxon>
        <taxon>Calditrichales</taxon>
        <taxon>Calditrichaceae</taxon>
        <taxon>Caldithrix</taxon>
    </lineage>
</organism>
<dbReference type="Pfam" id="PF02683">
    <property type="entry name" value="DsbD_TM"/>
    <property type="match status" value="1"/>
</dbReference>
<protein>
    <submittedName>
        <fullName evidence="10">DUF255 domain-containing protein</fullName>
    </submittedName>
</protein>
<feature type="transmembrane region" description="Helical" evidence="7">
    <location>
        <begin position="529"/>
        <end position="550"/>
    </location>
</feature>
<feature type="domain" description="Thioredoxin" evidence="9">
    <location>
        <begin position="582"/>
        <end position="713"/>
    </location>
</feature>
<keyword evidence="4" id="KW-0201">Cytochrome c-type biogenesis</keyword>
<evidence type="ECO:0000256" key="2">
    <source>
        <dbReference type="ARBA" id="ARBA00022475"/>
    </source>
</evidence>
<feature type="transmembrane region" description="Helical" evidence="7">
    <location>
        <begin position="505"/>
        <end position="523"/>
    </location>
</feature>
<feature type="transmembrane region" description="Helical" evidence="7">
    <location>
        <begin position="562"/>
        <end position="580"/>
    </location>
</feature>
<dbReference type="Proteomes" id="UP000885779">
    <property type="component" value="Unassembled WGS sequence"/>
</dbReference>
<dbReference type="SUPFAM" id="SSF52833">
    <property type="entry name" value="Thioredoxin-like"/>
    <property type="match status" value="1"/>
</dbReference>
<dbReference type="Pfam" id="PF11412">
    <property type="entry name" value="DsbD_N"/>
    <property type="match status" value="1"/>
</dbReference>
<dbReference type="GO" id="GO:0045454">
    <property type="term" value="P:cell redox homeostasis"/>
    <property type="evidence" value="ECO:0007669"/>
    <property type="project" value="TreeGrafter"/>
</dbReference>
<evidence type="ECO:0000256" key="5">
    <source>
        <dbReference type="ARBA" id="ARBA00022989"/>
    </source>
</evidence>
<dbReference type="GO" id="GO:0015035">
    <property type="term" value="F:protein-disulfide reductase activity"/>
    <property type="evidence" value="ECO:0007669"/>
    <property type="project" value="TreeGrafter"/>
</dbReference>
<dbReference type="CDD" id="cd02953">
    <property type="entry name" value="DsbDgamma"/>
    <property type="match status" value="1"/>
</dbReference>
<sequence length="713" mass="78326">MIMMSRKRHSFLLVFIFLITMASQALAQVNFGGEPHTKLKLIPEVTSVQPGGSFWVAARLSMEEGWHIYWRNPGDTGLETEIVWDLPEGFKAGELQWPYPEKIIEDPLVVYGFHDVIYLLTRIDVDKSVKPGKTVEIKAKANFLECAEVCIPGEGADAVTLPVKAEPPRPDTRWVEVFAEARSKLPLKATDWQISASRKANELLIRLNPPQWFTFPFKEVTFFPYKMGFIDNIAPQKIVKENGSYLLKIKLADNAEVPSEIEGILVNEDGWRGPGSEKSLEIKAVLGEALAPAAGGGGKLSSVWLAILFSFLGGIILNLMPCVLPVLSIKIMGIINQAHDEHTEPWKHGAVFTLGVLVSFLVLAGILLILKAGGAQLGWGFQLQEPLFLTFLAAFMFVFGLSMFGVFEIGTSLTTVEGKVQPKRSGFAASFVSGILATIVATPCTAPFMGSALGFALAQPAWVSLIVFTFLGLGMAFPFMLISSIPALLRYIPKPGRWMESLKQFMGFLLVATVIWLLWVLGIQAGATAVIIVLFDLLITALGAWVYGRWGNLAMPPKTRRTAMVIALILVLGSNGYVFANLDQYAVTPQAEAASSEGIPWQEFSQEKVDELVAAGKPVFIDFTAAWCLSCQVNDRVAFSDETVQKTFRNKKITAFKADWTSRDEHIAQALAKFGRNSVPLYVLYPGGNKNEPMLLPEIITPGIVLDALELVK</sequence>
<dbReference type="PANTHER" id="PTHR32234:SF3">
    <property type="entry name" value="SUPPRESSION OF COPPER SENSITIVITY PROTEIN"/>
    <property type="match status" value="1"/>
</dbReference>
<accession>A0A7V4WWV8</accession>
<evidence type="ECO:0000313" key="10">
    <source>
        <dbReference type="EMBL" id="HGY56972.1"/>
    </source>
</evidence>
<evidence type="ECO:0000256" key="1">
    <source>
        <dbReference type="ARBA" id="ARBA00004651"/>
    </source>
</evidence>
<dbReference type="InterPro" id="IPR035671">
    <property type="entry name" value="DsbD_gamma"/>
</dbReference>
<evidence type="ECO:0000256" key="7">
    <source>
        <dbReference type="SAM" id="Phobius"/>
    </source>
</evidence>
<dbReference type="EMBL" id="DRQG01000142">
    <property type="protein sequence ID" value="HGY56972.1"/>
    <property type="molecule type" value="Genomic_DNA"/>
</dbReference>
<comment type="caution">
    <text evidence="10">The sequence shown here is derived from an EMBL/GenBank/DDBJ whole genome shotgun (WGS) entry which is preliminary data.</text>
</comment>
<evidence type="ECO:0000256" key="3">
    <source>
        <dbReference type="ARBA" id="ARBA00022692"/>
    </source>
</evidence>
<dbReference type="InterPro" id="IPR036249">
    <property type="entry name" value="Thioredoxin-like_sf"/>
</dbReference>
<dbReference type="AlphaFoldDB" id="A0A7V4WWV8"/>
<evidence type="ECO:0000259" key="9">
    <source>
        <dbReference type="PROSITE" id="PS51352"/>
    </source>
</evidence>
<feature type="signal peptide" evidence="8">
    <location>
        <begin position="1"/>
        <end position="27"/>
    </location>
</feature>
<dbReference type="InterPro" id="IPR013766">
    <property type="entry name" value="Thioredoxin_domain"/>
</dbReference>
<dbReference type="GO" id="GO:0005886">
    <property type="term" value="C:plasma membrane"/>
    <property type="evidence" value="ECO:0007669"/>
    <property type="project" value="UniProtKB-SubCell"/>
</dbReference>
<feature type="chain" id="PRO_5030740149" evidence="8">
    <location>
        <begin position="28"/>
        <end position="713"/>
    </location>
</feature>
<dbReference type="GO" id="GO:0017004">
    <property type="term" value="P:cytochrome complex assembly"/>
    <property type="evidence" value="ECO:0007669"/>
    <property type="project" value="UniProtKB-KW"/>
</dbReference>
<feature type="transmembrane region" description="Helical" evidence="7">
    <location>
        <begin position="461"/>
        <end position="485"/>
    </location>
</feature>
<keyword evidence="3 7" id="KW-0812">Transmembrane</keyword>
<feature type="transmembrane region" description="Helical" evidence="7">
    <location>
        <begin position="303"/>
        <end position="329"/>
    </location>
</feature>